<feature type="non-terminal residue" evidence="2">
    <location>
        <position position="82"/>
    </location>
</feature>
<evidence type="ECO:0000313" key="3">
    <source>
        <dbReference type="Proteomes" id="UP000789342"/>
    </source>
</evidence>
<evidence type="ECO:0000313" key="2">
    <source>
        <dbReference type="EMBL" id="CAG8786970.1"/>
    </source>
</evidence>
<dbReference type="AlphaFoldDB" id="A0A9N9JKR1"/>
<accession>A0A9N9JKR1</accession>
<feature type="region of interest" description="Disordered" evidence="1">
    <location>
        <begin position="61"/>
        <end position="82"/>
    </location>
</feature>
<sequence length="82" mass="9162">DIPMKYSDNPTKLGDCIIFVQLCLEMIHQSQESAKTKDSNYGSDVVQYPTISNFSYDPQIISESTSPDSSNPQLFYTTSLMG</sequence>
<comment type="caution">
    <text evidence="2">The sequence shown here is derived from an EMBL/GenBank/DDBJ whole genome shotgun (WGS) entry which is preliminary data.</text>
</comment>
<keyword evidence="3" id="KW-1185">Reference proteome</keyword>
<dbReference type="EMBL" id="CAJVPV010057586">
    <property type="protein sequence ID" value="CAG8786970.1"/>
    <property type="molecule type" value="Genomic_DNA"/>
</dbReference>
<organism evidence="2 3">
    <name type="scientific">Acaulospora morrowiae</name>
    <dbReference type="NCBI Taxonomy" id="94023"/>
    <lineage>
        <taxon>Eukaryota</taxon>
        <taxon>Fungi</taxon>
        <taxon>Fungi incertae sedis</taxon>
        <taxon>Mucoromycota</taxon>
        <taxon>Glomeromycotina</taxon>
        <taxon>Glomeromycetes</taxon>
        <taxon>Diversisporales</taxon>
        <taxon>Acaulosporaceae</taxon>
        <taxon>Acaulospora</taxon>
    </lineage>
</organism>
<evidence type="ECO:0000256" key="1">
    <source>
        <dbReference type="SAM" id="MobiDB-lite"/>
    </source>
</evidence>
<reference evidence="2" key="1">
    <citation type="submission" date="2021-06" db="EMBL/GenBank/DDBJ databases">
        <authorList>
            <person name="Kallberg Y."/>
            <person name="Tangrot J."/>
            <person name="Rosling A."/>
        </authorList>
    </citation>
    <scope>NUCLEOTIDE SEQUENCE</scope>
    <source>
        <strain evidence="2">CL551</strain>
    </source>
</reference>
<proteinExistence type="predicted"/>
<name>A0A9N9JKR1_9GLOM</name>
<gene>
    <name evidence="2" type="ORF">AMORRO_LOCUS17811</name>
</gene>
<feature type="non-terminal residue" evidence="2">
    <location>
        <position position="1"/>
    </location>
</feature>
<protein>
    <submittedName>
        <fullName evidence="2">15916_t:CDS:1</fullName>
    </submittedName>
</protein>
<dbReference type="Proteomes" id="UP000789342">
    <property type="component" value="Unassembled WGS sequence"/>
</dbReference>